<evidence type="ECO:0000256" key="4">
    <source>
        <dbReference type="ARBA" id="ARBA00019077"/>
    </source>
</evidence>
<dbReference type="InterPro" id="IPR038107">
    <property type="entry name" value="Glycos_transf_N_sf"/>
</dbReference>
<sequence>MLFLYNILLAAGITIGLPLIIPLVLATDKRRKTVLYRLGLMPLPERIRQNRSHHPHNRPIWIHALSVGEVLSAAPLIKELKSCFKHQDIVFSASTKTGFEIANKLFKKNVDAIFFFPYDLLISVKHVAAKVEPAIVIIVESDIWPNFLFEMKRRNIPVILVNARLSRKSYFGYKLFLFFFKRLFLSFSKICVQSSEDASRFSLLGIPPARITITGNIKFDQQYDFAGREEMNKLRQSLLVNPSQKILLTGSTHYGEEAILLDAFSRLKKKYPDLILIIVPRNPDRAKSVCRICKSAGFFAVTMTELEEKKTRQDVIVVDRIGLLKMLYALTDIAFVGGSLVNCGGHNPLEPAAFSRPIIFGPDMSDFADISDMLISSGGSVSVQDAESIYNIVSELLTDNQKAGEMGSMAFKVFNANKGAVEKTLNVIEDIM</sequence>
<evidence type="ECO:0000256" key="10">
    <source>
        <dbReference type="RuleBase" id="RU365103"/>
    </source>
</evidence>
<comment type="caution">
    <text evidence="12">The sequence shown here is derived from an EMBL/GenBank/DDBJ whole genome shotgun (WGS) entry which is preliminary data.</text>
</comment>
<dbReference type="EMBL" id="JACNLL010000035">
    <property type="protein sequence ID" value="MBC8199082.1"/>
    <property type="molecule type" value="Genomic_DNA"/>
</dbReference>
<organism evidence="12 13">
    <name type="scientific">Candidatus Desulfaltia bathyphila</name>
    <dbReference type="NCBI Taxonomy" id="2841697"/>
    <lineage>
        <taxon>Bacteria</taxon>
        <taxon>Pseudomonadati</taxon>
        <taxon>Thermodesulfobacteriota</taxon>
        <taxon>Desulfobacteria</taxon>
        <taxon>Desulfobacterales</taxon>
        <taxon>Desulfobacterales incertae sedis</taxon>
        <taxon>Candidatus Desulfaltia</taxon>
    </lineage>
</organism>
<feature type="domain" description="3-deoxy-D-manno-octulosonic-acid transferase N-terminal" evidence="11">
    <location>
        <begin position="45"/>
        <end position="221"/>
    </location>
</feature>
<dbReference type="UniPathway" id="UPA00958"/>
<dbReference type="GO" id="GO:0009245">
    <property type="term" value="P:lipid A biosynthetic process"/>
    <property type="evidence" value="ECO:0007669"/>
    <property type="project" value="TreeGrafter"/>
</dbReference>
<proteinExistence type="inferred from homology"/>
<evidence type="ECO:0000313" key="13">
    <source>
        <dbReference type="Proteomes" id="UP000603545"/>
    </source>
</evidence>
<dbReference type="Gene3D" id="3.40.50.2000">
    <property type="entry name" value="Glycogen Phosphorylase B"/>
    <property type="match status" value="1"/>
</dbReference>
<accession>A0A8J6N748</accession>
<feature type="site" description="Transition state stabilizer" evidence="9">
    <location>
        <position position="140"/>
    </location>
</feature>
<evidence type="ECO:0000256" key="2">
    <source>
        <dbReference type="ARBA" id="ARBA00006380"/>
    </source>
</evidence>
<name>A0A8J6N748_9BACT</name>
<dbReference type="SUPFAM" id="SSF53756">
    <property type="entry name" value="UDP-Glycosyltransferase/glycogen phosphorylase"/>
    <property type="match status" value="1"/>
</dbReference>
<dbReference type="GO" id="GO:0043842">
    <property type="term" value="F:Kdo transferase activity"/>
    <property type="evidence" value="ECO:0007669"/>
    <property type="project" value="UniProtKB-EC"/>
</dbReference>
<dbReference type="InterPro" id="IPR039901">
    <property type="entry name" value="Kdotransferase"/>
</dbReference>
<protein>
    <recommendedName>
        <fullName evidence="4 10">3-deoxy-D-manno-octulosonic acid transferase</fullName>
        <shortName evidence="10">Kdo transferase</shortName>
        <ecNumber evidence="3 10">2.4.99.12</ecNumber>
    </recommendedName>
    <alternativeName>
        <fullName evidence="6 10">Lipid IV(A) 3-deoxy-D-manno-octulosonic acid transferase</fullName>
    </alternativeName>
</protein>
<dbReference type="PANTHER" id="PTHR42755:SF1">
    <property type="entry name" value="3-DEOXY-D-MANNO-OCTULOSONIC ACID TRANSFERASE, MITOCHONDRIAL-RELATED"/>
    <property type="match status" value="1"/>
</dbReference>
<evidence type="ECO:0000256" key="8">
    <source>
        <dbReference type="PIRSR" id="PIRSR639901-1"/>
    </source>
</evidence>
<evidence type="ECO:0000256" key="5">
    <source>
        <dbReference type="ARBA" id="ARBA00022679"/>
    </source>
</evidence>
<dbReference type="FunFam" id="3.40.50.2000:FF:000032">
    <property type="entry name" value="3-deoxy-D-manno-octulosonic acid transferase"/>
    <property type="match status" value="1"/>
</dbReference>
<comment type="catalytic activity">
    <reaction evidence="7 10">
        <text>lipid IVA (E. coli) + CMP-3-deoxy-beta-D-manno-octulosonate = alpha-Kdo-(2-&gt;6)-lipid IVA (E. coli) + CMP + H(+)</text>
        <dbReference type="Rhea" id="RHEA:28066"/>
        <dbReference type="ChEBI" id="CHEBI:15378"/>
        <dbReference type="ChEBI" id="CHEBI:58603"/>
        <dbReference type="ChEBI" id="CHEBI:60364"/>
        <dbReference type="ChEBI" id="CHEBI:60377"/>
        <dbReference type="ChEBI" id="CHEBI:85987"/>
        <dbReference type="EC" id="2.4.99.12"/>
    </reaction>
</comment>
<dbReference type="InterPro" id="IPR007507">
    <property type="entry name" value="Glycos_transf_N"/>
</dbReference>
<evidence type="ECO:0000256" key="6">
    <source>
        <dbReference type="ARBA" id="ARBA00031445"/>
    </source>
</evidence>
<dbReference type="EC" id="2.4.99.12" evidence="3 10"/>
<feature type="active site" description="Proton acceptor" evidence="8">
    <location>
        <position position="69"/>
    </location>
</feature>
<evidence type="ECO:0000256" key="1">
    <source>
        <dbReference type="ARBA" id="ARBA00004713"/>
    </source>
</evidence>
<reference evidence="12 13" key="1">
    <citation type="submission" date="2020-08" db="EMBL/GenBank/DDBJ databases">
        <title>Bridging the membrane lipid divide: bacteria of the FCB group superphylum have the potential to synthesize archaeal ether lipids.</title>
        <authorList>
            <person name="Villanueva L."/>
            <person name="Von Meijenfeldt F.A.B."/>
            <person name="Westbye A.B."/>
            <person name="Yadav S."/>
            <person name="Hopmans E.C."/>
            <person name="Dutilh B.E."/>
            <person name="Sinninghe Damste J.S."/>
        </authorList>
    </citation>
    <scope>NUCLEOTIDE SEQUENCE [LARGE SCALE GENOMIC DNA]</scope>
    <source>
        <strain evidence="12">NIOZ-UU82</strain>
    </source>
</reference>
<comment type="subcellular location">
    <subcellularLocation>
        <location evidence="10">Cell membrane</location>
    </subcellularLocation>
</comment>
<feature type="transmembrane region" description="Helical" evidence="10">
    <location>
        <begin position="6"/>
        <end position="27"/>
    </location>
</feature>
<evidence type="ECO:0000313" key="12">
    <source>
        <dbReference type="EMBL" id="MBC8199082.1"/>
    </source>
</evidence>
<comment type="function">
    <text evidence="10">Involved in lipopolysaccharide (LPS) biosynthesis. Catalyzes the transfer of 3-deoxy-D-manno-octulosonate (Kdo) residue(s) from CMP-Kdo to lipid IV(A), the tetraacyldisaccharide-1,4'-bisphosphate precursor of lipid A.</text>
</comment>
<evidence type="ECO:0000256" key="7">
    <source>
        <dbReference type="ARBA" id="ARBA00049183"/>
    </source>
</evidence>
<dbReference type="Pfam" id="PF04413">
    <property type="entry name" value="Glycos_transf_N"/>
    <property type="match status" value="1"/>
</dbReference>
<keyword evidence="10" id="KW-1003">Cell membrane</keyword>
<keyword evidence="10" id="KW-0448">Lipopolysaccharide biosynthesis</keyword>
<keyword evidence="10" id="KW-0812">Transmembrane</keyword>
<dbReference type="GO" id="GO:0009244">
    <property type="term" value="P:lipopolysaccharide core region biosynthetic process"/>
    <property type="evidence" value="ECO:0007669"/>
    <property type="project" value="UniProtKB-UniRule"/>
</dbReference>
<keyword evidence="10" id="KW-1133">Transmembrane helix</keyword>
<dbReference type="GO" id="GO:0005886">
    <property type="term" value="C:plasma membrane"/>
    <property type="evidence" value="ECO:0007669"/>
    <property type="project" value="UniProtKB-SubCell"/>
</dbReference>
<keyword evidence="10" id="KW-0472">Membrane</keyword>
<gene>
    <name evidence="12" type="ORF">H8E80_03430</name>
</gene>
<dbReference type="PANTHER" id="PTHR42755">
    <property type="entry name" value="3-DEOXY-MANNO-OCTULOSONATE CYTIDYLYLTRANSFERASE"/>
    <property type="match status" value="1"/>
</dbReference>
<feature type="site" description="Transition state stabilizer" evidence="9">
    <location>
        <position position="218"/>
    </location>
</feature>
<comment type="similarity">
    <text evidence="2">Belongs to the glycosyltransferase group 1 family. Glycosyltransferase 30 subfamily.</text>
</comment>
<dbReference type="Gene3D" id="3.40.50.11720">
    <property type="entry name" value="3-Deoxy-D-manno-octulosonic-acid transferase, N-terminal domain"/>
    <property type="match status" value="1"/>
</dbReference>
<comment type="pathway">
    <text evidence="1 10">Bacterial outer membrane biogenesis; LPS core biosynthesis.</text>
</comment>
<keyword evidence="5 10" id="KW-0808">Transferase</keyword>
<dbReference type="AlphaFoldDB" id="A0A8J6N748"/>
<evidence type="ECO:0000256" key="9">
    <source>
        <dbReference type="PIRSR" id="PIRSR639901-2"/>
    </source>
</evidence>
<evidence type="ECO:0000256" key="3">
    <source>
        <dbReference type="ARBA" id="ARBA00012621"/>
    </source>
</evidence>
<evidence type="ECO:0000259" key="11">
    <source>
        <dbReference type="Pfam" id="PF04413"/>
    </source>
</evidence>
<dbReference type="Proteomes" id="UP000603545">
    <property type="component" value="Unassembled WGS sequence"/>
</dbReference>